<dbReference type="PANTHER" id="PTHR42693:SF53">
    <property type="entry name" value="ENDO-4-O-SULFATASE"/>
    <property type="match status" value="1"/>
</dbReference>
<keyword evidence="3" id="KW-0378">Hydrolase</keyword>
<feature type="domain" description="Sulfatase N-terminal" evidence="5">
    <location>
        <begin position="27"/>
        <end position="348"/>
    </location>
</feature>
<evidence type="ECO:0000313" key="6">
    <source>
        <dbReference type="EMBL" id="MFD2967551.1"/>
    </source>
</evidence>
<keyword evidence="4" id="KW-0106">Calcium</keyword>
<evidence type="ECO:0000256" key="2">
    <source>
        <dbReference type="ARBA" id="ARBA00022723"/>
    </source>
</evidence>
<dbReference type="InterPro" id="IPR024607">
    <property type="entry name" value="Sulfatase_CS"/>
</dbReference>
<dbReference type="InterPro" id="IPR000917">
    <property type="entry name" value="Sulfatase_N"/>
</dbReference>
<name>A0ABW6BDN0_9SPHI</name>
<accession>A0ABW6BDN0</accession>
<proteinExistence type="inferred from homology"/>
<dbReference type="PANTHER" id="PTHR42693">
    <property type="entry name" value="ARYLSULFATASE FAMILY MEMBER"/>
    <property type="match status" value="1"/>
</dbReference>
<dbReference type="PROSITE" id="PS00149">
    <property type="entry name" value="SULFATASE_2"/>
    <property type="match status" value="1"/>
</dbReference>
<dbReference type="InterPro" id="IPR017850">
    <property type="entry name" value="Alkaline_phosphatase_core_sf"/>
</dbReference>
<dbReference type="InterPro" id="IPR050738">
    <property type="entry name" value="Sulfatase"/>
</dbReference>
<evidence type="ECO:0000259" key="5">
    <source>
        <dbReference type="Pfam" id="PF00884"/>
    </source>
</evidence>
<dbReference type="Proteomes" id="UP001597525">
    <property type="component" value="Unassembled WGS sequence"/>
</dbReference>
<keyword evidence="7" id="KW-1185">Reference proteome</keyword>
<dbReference type="Pfam" id="PF00884">
    <property type="entry name" value="Sulfatase"/>
    <property type="match status" value="1"/>
</dbReference>
<dbReference type="Gene3D" id="3.30.1120.10">
    <property type="match status" value="1"/>
</dbReference>
<dbReference type="RefSeq" id="WP_320186095.1">
    <property type="nucleotide sequence ID" value="NZ_CP138332.1"/>
</dbReference>
<dbReference type="EMBL" id="JBHUPB010000006">
    <property type="protein sequence ID" value="MFD2967551.1"/>
    <property type="molecule type" value="Genomic_DNA"/>
</dbReference>
<dbReference type="PROSITE" id="PS00523">
    <property type="entry name" value="SULFATASE_1"/>
    <property type="match status" value="1"/>
</dbReference>
<comment type="similarity">
    <text evidence="1">Belongs to the sulfatase family.</text>
</comment>
<evidence type="ECO:0000256" key="1">
    <source>
        <dbReference type="ARBA" id="ARBA00008779"/>
    </source>
</evidence>
<organism evidence="6 7">
    <name type="scientific">Sphingobacterium bambusae</name>
    <dbReference type="NCBI Taxonomy" id="662858"/>
    <lineage>
        <taxon>Bacteria</taxon>
        <taxon>Pseudomonadati</taxon>
        <taxon>Bacteroidota</taxon>
        <taxon>Sphingobacteriia</taxon>
        <taxon>Sphingobacteriales</taxon>
        <taxon>Sphingobacteriaceae</taxon>
        <taxon>Sphingobacterium</taxon>
    </lineage>
</organism>
<comment type="caution">
    <text evidence="6">The sequence shown here is derived from an EMBL/GenBank/DDBJ whole genome shotgun (WGS) entry which is preliminary data.</text>
</comment>
<gene>
    <name evidence="6" type="ORF">ACFS7Y_09130</name>
</gene>
<protein>
    <submittedName>
        <fullName evidence="6">Sulfatase-like hydrolase/transferase</fullName>
    </submittedName>
</protein>
<evidence type="ECO:0000256" key="3">
    <source>
        <dbReference type="ARBA" id="ARBA00022801"/>
    </source>
</evidence>
<sequence length="452" mass="50405">MMNRYLKLLLCILVHGYSLAVLAQRRPNIILVLADDLGYSDIGCYGNPSIATPFLDTMAREGVRATHYVVTNPTCTPSRAGLLTGRYPTRYKLSDPIGPGAKVGLPQTEITIAEILKNQGYHTGLIGKWHLGDQAKFHPNTQGFDYFYGMLYSHDYRSPYVRTDTTIKIFRNKEAVVTRPADSLLGEMYHAEAMKFIDQQDEASPFFLYYAHNMPHLPVAEAFRKKKDLEEHPAGPLGTVLEELDMRLALLWKHLEAKGLAENTIFIFSSDNGPWIEYPVRMSGDGKTKNWHVGTAGMFRGSKAQTYEGGIRVPLIVYGPNWVGKGKTIRSAVSNLDILPTIAAWTGASSQQTLDGQSIADLLRGSTPDRGYTHRPIYIVNHGLLEAVKNGDWKYRELKAGVNNNSGKAYPAAYELFNVAADPSERTNVIDEYPEKARAMKALFDSFDGHIN</sequence>
<evidence type="ECO:0000313" key="7">
    <source>
        <dbReference type="Proteomes" id="UP001597525"/>
    </source>
</evidence>
<dbReference type="Gene3D" id="3.40.720.10">
    <property type="entry name" value="Alkaline Phosphatase, subunit A"/>
    <property type="match status" value="1"/>
</dbReference>
<dbReference type="SUPFAM" id="SSF53649">
    <property type="entry name" value="Alkaline phosphatase-like"/>
    <property type="match status" value="1"/>
</dbReference>
<keyword evidence="2" id="KW-0479">Metal-binding</keyword>
<evidence type="ECO:0000256" key="4">
    <source>
        <dbReference type="ARBA" id="ARBA00022837"/>
    </source>
</evidence>
<reference evidence="7" key="1">
    <citation type="journal article" date="2019" name="Int. J. Syst. Evol. Microbiol.">
        <title>The Global Catalogue of Microorganisms (GCM) 10K type strain sequencing project: providing services to taxonomists for standard genome sequencing and annotation.</title>
        <authorList>
            <consortium name="The Broad Institute Genomics Platform"/>
            <consortium name="The Broad Institute Genome Sequencing Center for Infectious Disease"/>
            <person name="Wu L."/>
            <person name="Ma J."/>
        </authorList>
    </citation>
    <scope>NUCLEOTIDE SEQUENCE [LARGE SCALE GENOMIC DNA]</scope>
    <source>
        <strain evidence="7">KCTC 22814</strain>
    </source>
</reference>